<sequence>MSSDCVVTSVVSNGTGSIVFVETADITSTASSPPFSFLKSTLTVPTNRQFTELERNIFVGKVGAREESLLWSWLPHTDTEEKIFVASEGMDHNNCGLIALPCSSFEKAFQKQKSGTTNLLLNTSSVLSKTLTPTFSSFTITSYTSPSRQSLIVTSSGSFSLTTQSLSIDSVDFEKAPDSDKLASSLFALTSSSCLSLTDVSFSPFSTSDSQSLIRSSSSGKIKLHTVSFSHCNEESSEKGRVIHISKNSFSTGDVIMKSVSFVITAGKEGTDVLLKGAGIGTTVTNETFEGPFGNEEDQTLLKLKQFLGEDQTTPEHSGPLAYFIFPHTDGDVTVDSSFFDHANCGKEKLPCSSLSHGWAQLKDSSSVVLSSATTLDSSLATTQTSQTLKSKTSALSVAVAESGSFTVSAGTSLSLSSISFSWVVILSSSSSFISLSNTASLSVTSCSFTAFTSSASGSVLSGSVGAGCSVEFTASRFESCSSSNVEGSGVLDISLLTDTSSFLLSADSSFHNCVSTGIQSDFLLLSHPTLSKTVLEHTLTLDWTKDSSTATLFVGKEGAFLPLVPLFLYFTPMESTGHLDQNWSDMSVCGLSVYPCKTLPSLWTRFEAMTDVTIEVGGDVEQVEPMELNKNMRLNGGEHTLTINEGIGTRNTESGLFGVRKEAEVNSINVEIGILTSGSLFECSSSSSLTLEDCSVTQLVASIAGCLVCVNEGANLVVKNTSFSSVSSTHSLAGVIVASVLEGCSFKLDNLTFSSCSCSSRSSCVWMELVNTTSSSSFDYSMTDLKFVETSAQTQNTAESTRGIDVYLLGYNLDSIILADLWEGSWDTSKEWSIWADDSKSGVNSSILPYLVDIAETVEVDESGWPFLKCGHFFMFCETLHFGLDRMKSANLESMTIINSAPLVATLEAKGVFSIVGKTSSSTLSLSEDGRIEVVRDEMTESHLTLDTLSLLFSSTRLSTSFVTSTQCSLSLLSCSLSSPSSTVLSVHLIEISDGSLNMNGVTSSSIKTTTSLFSTSSSVMIESCSFEQVSRSSDGPSILEASVSDTHHVSMKNTKMVGSLSNGKSHWVLLKGENEESEKEKSWAGTFNLSCAQSSVMIERDPSTLTFDRSFNPYSLLYCFHARTAGEIVVETTSSSADHPLCGNVKLPCRTVDTGFELTRVNTVKISGNGELSSKMEFDGIDVAVGSLRHSGTLLVVGKGQIVNGEANELDSLTISELDVNLDSSTLSLDEGVFENRGGLLVLEKVNICCSTELSTLVVKMSGGTLTLTDTTISGDSSNIVFDSTLFSSLSDSAPPQPFLLSIGGGGVVLDGASLTTHQLTPASSALITQSKGSLTLNNMIVENVTRQTGDGSIISATLNTNTDRLSIHSTSFASCSCSAGNGGALAVTITSGSLSLDECRFESCASGRDGGAVWLDLSQMPTPSQYSLLQTQFGTNNLANRASGKGHCVFVLGEDLRRVVVGSRWRGSFEEAKEDDLWGRDETTPTEGTSLLSLLKSQVIGVGEGGEDDAAGTVDAPFKTLHRCFEETSKRDGSFAVVVVERARIGESCWLVSERGWAMDVSGSAESPRSEVLCSVSDEERKPGTTSSSARHAMITLSGQSLSFSDILFSSFSVPRSIQSYPIQDAQKLASLSPDKDDEFLSE</sequence>
<comment type="caution">
    <text evidence="2">The sequence shown here is derived from an EMBL/GenBank/DDBJ whole genome shotgun (WGS) entry which is preliminary data.</text>
</comment>
<organism evidence="2 3">
    <name type="scientific">Blattamonas nauphoetae</name>
    <dbReference type="NCBI Taxonomy" id="2049346"/>
    <lineage>
        <taxon>Eukaryota</taxon>
        <taxon>Metamonada</taxon>
        <taxon>Preaxostyla</taxon>
        <taxon>Oxymonadida</taxon>
        <taxon>Blattamonas</taxon>
    </lineage>
</organism>
<accession>A0ABQ9XV24</accession>
<reference evidence="2 3" key="1">
    <citation type="journal article" date="2022" name="bioRxiv">
        <title>Genomics of Preaxostyla Flagellates Illuminates Evolutionary Transitions and the Path Towards Mitochondrial Loss.</title>
        <authorList>
            <person name="Novak L.V.F."/>
            <person name="Treitli S.C."/>
            <person name="Pyrih J."/>
            <person name="Halakuc P."/>
            <person name="Pipaliya S.V."/>
            <person name="Vacek V."/>
            <person name="Brzon O."/>
            <person name="Soukal P."/>
            <person name="Eme L."/>
            <person name="Dacks J.B."/>
            <person name="Karnkowska A."/>
            <person name="Elias M."/>
            <person name="Hampl V."/>
        </authorList>
    </citation>
    <scope>NUCLEOTIDE SEQUENCE [LARGE SCALE GENOMIC DNA]</scope>
    <source>
        <strain evidence="2">NAU3</strain>
        <tissue evidence="2">Gut</tissue>
    </source>
</reference>
<proteinExistence type="predicted"/>
<name>A0ABQ9XV24_9EUKA</name>
<gene>
    <name evidence="2" type="ORF">BLNAU_9720</name>
</gene>
<dbReference type="EMBL" id="JARBJD010000068">
    <property type="protein sequence ID" value="KAK2955329.1"/>
    <property type="molecule type" value="Genomic_DNA"/>
</dbReference>
<evidence type="ECO:0000313" key="2">
    <source>
        <dbReference type="EMBL" id="KAK2955329.1"/>
    </source>
</evidence>
<keyword evidence="3" id="KW-1185">Reference proteome</keyword>
<feature type="region of interest" description="Disordered" evidence="1">
    <location>
        <begin position="1571"/>
        <end position="1593"/>
    </location>
</feature>
<dbReference type="Proteomes" id="UP001281761">
    <property type="component" value="Unassembled WGS sequence"/>
</dbReference>
<evidence type="ECO:0000256" key="1">
    <source>
        <dbReference type="SAM" id="MobiDB-lite"/>
    </source>
</evidence>
<protein>
    <submittedName>
        <fullName evidence="2">Uncharacterized protein</fullName>
    </submittedName>
</protein>
<evidence type="ECO:0000313" key="3">
    <source>
        <dbReference type="Proteomes" id="UP001281761"/>
    </source>
</evidence>